<protein>
    <submittedName>
        <fullName evidence="2">Uncharacterized protein</fullName>
    </submittedName>
</protein>
<keyword evidence="1" id="KW-0472">Membrane</keyword>
<keyword evidence="3" id="KW-1185">Reference proteome</keyword>
<evidence type="ECO:0000313" key="3">
    <source>
        <dbReference type="Proteomes" id="UP000297245"/>
    </source>
</evidence>
<name>A0A4S8LVK7_DENBC</name>
<proteinExistence type="predicted"/>
<keyword evidence="1" id="KW-0812">Transmembrane</keyword>
<evidence type="ECO:0000256" key="1">
    <source>
        <dbReference type="SAM" id="Phobius"/>
    </source>
</evidence>
<dbReference type="Proteomes" id="UP000297245">
    <property type="component" value="Unassembled WGS sequence"/>
</dbReference>
<gene>
    <name evidence="2" type="ORF">K435DRAFT_799523</name>
</gene>
<dbReference type="EMBL" id="ML179243">
    <property type="protein sequence ID" value="THU93686.1"/>
    <property type="molecule type" value="Genomic_DNA"/>
</dbReference>
<accession>A0A4S8LVK7</accession>
<dbReference type="AlphaFoldDB" id="A0A4S8LVK7"/>
<feature type="transmembrane region" description="Helical" evidence="1">
    <location>
        <begin position="143"/>
        <end position="164"/>
    </location>
</feature>
<sequence>MMGNGSELCQWVMVDMNQGGMFPGMGNKPGSEKGSWETFEHSSSFAKEEQGALLIGPSKKMRPLPMALVFHTQFKSDQPCSCPVVGKSLAIWNSSTVQSTAQSTTQSTTRVRPECEPGHDPEHGTEWVVLRYKSSLKGWFSKLTLTLLTVLINTVVTTTILKYFNDYKVYLNEGSLLYRWTCSVPIIPTQEDFNRNIRSYSFSLKESYGNTDL</sequence>
<organism evidence="2 3">
    <name type="scientific">Dendrothele bispora (strain CBS 962.96)</name>
    <dbReference type="NCBI Taxonomy" id="1314807"/>
    <lineage>
        <taxon>Eukaryota</taxon>
        <taxon>Fungi</taxon>
        <taxon>Dikarya</taxon>
        <taxon>Basidiomycota</taxon>
        <taxon>Agaricomycotina</taxon>
        <taxon>Agaricomycetes</taxon>
        <taxon>Agaricomycetidae</taxon>
        <taxon>Agaricales</taxon>
        <taxon>Agaricales incertae sedis</taxon>
        <taxon>Dendrothele</taxon>
    </lineage>
</organism>
<reference evidence="2 3" key="1">
    <citation type="journal article" date="2019" name="Nat. Ecol. Evol.">
        <title>Megaphylogeny resolves global patterns of mushroom evolution.</title>
        <authorList>
            <person name="Varga T."/>
            <person name="Krizsan K."/>
            <person name="Foldi C."/>
            <person name="Dima B."/>
            <person name="Sanchez-Garcia M."/>
            <person name="Sanchez-Ramirez S."/>
            <person name="Szollosi G.J."/>
            <person name="Szarkandi J.G."/>
            <person name="Papp V."/>
            <person name="Albert L."/>
            <person name="Andreopoulos W."/>
            <person name="Angelini C."/>
            <person name="Antonin V."/>
            <person name="Barry K.W."/>
            <person name="Bougher N.L."/>
            <person name="Buchanan P."/>
            <person name="Buyck B."/>
            <person name="Bense V."/>
            <person name="Catcheside P."/>
            <person name="Chovatia M."/>
            <person name="Cooper J."/>
            <person name="Damon W."/>
            <person name="Desjardin D."/>
            <person name="Finy P."/>
            <person name="Geml J."/>
            <person name="Haridas S."/>
            <person name="Hughes K."/>
            <person name="Justo A."/>
            <person name="Karasinski D."/>
            <person name="Kautmanova I."/>
            <person name="Kiss B."/>
            <person name="Kocsube S."/>
            <person name="Kotiranta H."/>
            <person name="LaButti K.M."/>
            <person name="Lechner B.E."/>
            <person name="Liimatainen K."/>
            <person name="Lipzen A."/>
            <person name="Lukacs Z."/>
            <person name="Mihaltcheva S."/>
            <person name="Morgado L.N."/>
            <person name="Niskanen T."/>
            <person name="Noordeloos M.E."/>
            <person name="Ohm R.A."/>
            <person name="Ortiz-Santana B."/>
            <person name="Ovrebo C."/>
            <person name="Racz N."/>
            <person name="Riley R."/>
            <person name="Savchenko A."/>
            <person name="Shiryaev A."/>
            <person name="Soop K."/>
            <person name="Spirin V."/>
            <person name="Szebenyi C."/>
            <person name="Tomsovsky M."/>
            <person name="Tulloss R.E."/>
            <person name="Uehling J."/>
            <person name="Grigoriev I.V."/>
            <person name="Vagvolgyi C."/>
            <person name="Papp T."/>
            <person name="Martin F.M."/>
            <person name="Miettinen O."/>
            <person name="Hibbett D.S."/>
            <person name="Nagy L.G."/>
        </authorList>
    </citation>
    <scope>NUCLEOTIDE SEQUENCE [LARGE SCALE GENOMIC DNA]</scope>
    <source>
        <strain evidence="2 3">CBS 962.96</strain>
    </source>
</reference>
<evidence type="ECO:0000313" key="2">
    <source>
        <dbReference type="EMBL" id="THU93686.1"/>
    </source>
</evidence>
<keyword evidence="1" id="KW-1133">Transmembrane helix</keyword>